<name>A0ABR8LGE9_9ALTE</name>
<reference evidence="2 3" key="1">
    <citation type="submission" date="2020-04" db="EMBL/GenBank/DDBJ databases">
        <title>Salinimonas sp. HHU 13199.</title>
        <authorList>
            <person name="Cui X."/>
            <person name="Zhang D."/>
        </authorList>
    </citation>
    <scope>NUCLEOTIDE SEQUENCE [LARGE SCALE GENOMIC DNA]</scope>
    <source>
        <strain evidence="2 3">HHU 13199</strain>
    </source>
</reference>
<feature type="signal peptide" evidence="1">
    <location>
        <begin position="1"/>
        <end position="21"/>
    </location>
</feature>
<sequence length="290" mass="32708">MIKRLGLAGLTLTLLTGGAFADTQQTIAFWNGNKTQVRQVYERKLLDAVLNATVKAHGPFAVSENTETLTNREESDVFTDQNTDVFVTVAGNPKLRNKDKIVVAQPLMKGLLGHRLLIVRKQDLPRFDNIQTEAAFKQLSIGIPDGWADAELFRHNGYNVVEGGTFDEIFDLLAAKKFDYVALGANEIEQAFESRAEKYEMFSIEPTTLLYYPFALVFYVNPEKPALAERLREGLEAVEQSGEAQRLFDEATGNLIERLNLTDRKVFHLQNPMLPETLQKYRSPLLNEPD</sequence>
<evidence type="ECO:0000313" key="2">
    <source>
        <dbReference type="EMBL" id="MBD3584293.1"/>
    </source>
</evidence>
<dbReference type="EMBL" id="JABBXD010000001">
    <property type="protein sequence ID" value="MBD3584293.1"/>
    <property type="molecule type" value="Genomic_DNA"/>
</dbReference>
<keyword evidence="1" id="KW-0732">Signal</keyword>
<dbReference type="Proteomes" id="UP000624419">
    <property type="component" value="Unassembled WGS sequence"/>
</dbReference>
<protein>
    <submittedName>
        <fullName evidence="2">Amino acid ABC transporter substrate-binding protein</fullName>
    </submittedName>
</protein>
<gene>
    <name evidence="2" type="ORF">HHX48_00920</name>
</gene>
<evidence type="ECO:0000313" key="3">
    <source>
        <dbReference type="Proteomes" id="UP000624419"/>
    </source>
</evidence>
<comment type="caution">
    <text evidence="2">The sequence shown here is derived from an EMBL/GenBank/DDBJ whole genome shotgun (WGS) entry which is preliminary data.</text>
</comment>
<evidence type="ECO:0000256" key="1">
    <source>
        <dbReference type="SAM" id="SignalP"/>
    </source>
</evidence>
<feature type="chain" id="PRO_5046934650" evidence="1">
    <location>
        <begin position="22"/>
        <end position="290"/>
    </location>
</feature>
<keyword evidence="3" id="KW-1185">Reference proteome</keyword>
<dbReference type="SUPFAM" id="SSF53850">
    <property type="entry name" value="Periplasmic binding protein-like II"/>
    <property type="match status" value="1"/>
</dbReference>
<organism evidence="2 3">
    <name type="scientific">Salinimonas profundi</name>
    <dbReference type="NCBI Taxonomy" id="2729140"/>
    <lineage>
        <taxon>Bacteria</taxon>
        <taxon>Pseudomonadati</taxon>
        <taxon>Pseudomonadota</taxon>
        <taxon>Gammaproteobacteria</taxon>
        <taxon>Alteromonadales</taxon>
        <taxon>Alteromonadaceae</taxon>
        <taxon>Alteromonas/Salinimonas group</taxon>
        <taxon>Salinimonas</taxon>
    </lineage>
</organism>
<dbReference type="Gene3D" id="3.40.190.10">
    <property type="entry name" value="Periplasmic binding protein-like II"/>
    <property type="match status" value="2"/>
</dbReference>
<accession>A0ABR8LGE9</accession>
<proteinExistence type="predicted"/>